<keyword evidence="2" id="KW-1185">Reference proteome</keyword>
<gene>
    <name evidence="1" type="ORF">JMJ55_21475</name>
</gene>
<dbReference type="Gene3D" id="3.90.1140.10">
    <property type="entry name" value="Cyclic phosphodiesterase"/>
    <property type="match status" value="1"/>
</dbReference>
<evidence type="ECO:0000313" key="1">
    <source>
        <dbReference type="EMBL" id="MBL6457911.1"/>
    </source>
</evidence>
<comment type="caution">
    <text evidence="1">The sequence shown here is derived from an EMBL/GenBank/DDBJ whole genome shotgun (WGS) entry which is preliminary data.</text>
</comment>
<reference evidence="1 2" key="1">
    <citation type="submission" date="2021-01" db="EMBL/GenBank/DDBJ databases">
        <title>Belnapia mucosa sp. nov. and Belnapia arida sp. nov., isolated from the Tabernas Desert (Almeria, Spain).</title>
        <authorList>
            <person name="Molina-Menor E."/>
            <person name="Vidal-Verdu A."/>
            <person name="Calonge A."/>
            <person name="Satari L."/>
            <person name="Pereto Magraner J."/>
            <person name="Porcar Miralles M."/>
        </authorList>
    </citation>
    <scope>NUCLEOTIDE SEQUENCE [LARGE SCALE GENOMIC DNA]</scope>
    <source>
        <strain evidence="1 2">T6</strain>
    </source>
</reference>
<sequence length="230" mass="24972">MGAPAPEARLALYWAPETGDPLHRLGSAWLGRDAETGAPVPQPSLPELDIAELTADPRGYGLHATLKPPFRLALSWAEAMAATEALAARTAPFDLPPLAVENLDGFLALRETAPCPALGALADACVEALEPCRLPPDEAELARRRRARLTPRQEELLARYGYPYVMEEWRFHVTLTRRLTPAEMAVVRPAVTDFLGDAPGRPRRVSAITLFTQAASGAPFLIAERVPLRG</sequence>
<proteinExistence type="predicted"/>
<dbReference type="InterPro" id="IPR009389">
    <property type="entry name" value="DUF1045"/>
</dbReference>
<name>A0ABS1V9U3_9PROT</name>
<evidence type="ECO:0000313" key="2">
    <source>
        <dbReference type="Proteomes" id="UP000606490"/>
    </source>
</evidence>
<dbReference type="Proteomes" id="UP000606490">
    <property type="component" value="Unassembled WGS sequence"/>
</dbReference>
<accession>A0ABS1V9U3</accession>
<organism evidence="1 2">
    <name type="scientific">Belnapia mucosa</name>
    <dbReference type="NCBI Taxonomy" id="2804532"/>
    <lineage>
        <taxon>Bacteria</taxon>
        <taxon>Pseudomonadati</taxon>
        <taxon>Pseudomonadota</taxon>
        <taxon>Alphaproteobacteria</taxon>
        <taxon>Acetobacterales</taxon>
        <taxon>Roseomonadaceae</taxon>
        <taxon>Belnapia</taxon>
    </lineage>
</organism>
<dbReference type="PIRSF" id="PIRSF033328">
    <property type="entry name" value="Phest_Mll4975"/>
    <property type="match status" value="1"/>
</dbReference>
<dbReference type="Pfam" id="PF06299">
    <property type="entry name" value="DUF1045"/>
    <property type="match status" value="1"/>
</dbReference>
<dbReference type="EMBL" id="JAEUXJ010000011">
    <property type="protein sequence ID" value="MBL6457911.1"/>
    <property type="molecule type" value="Genomic_DNA"/>
</dbReference>
<protein>
    <submittedName>
        <fullName evidence="1">DUF1045 domain-containing protein</fullName>
    </submittedName>
</protein>